<name>A0A8F5GWS2_9CREN</name>
<evidence type="ECO:0000313" key="2">
    <source>
        <dbReference type="Proteomes" id="UP000693941"/>
    </source>
</evidence>
<proteinExistence type="predicted"/>
<dbReference type="Proteomes" id="UP000693941">
    <property type="component" value="Chromosome"/>
</dbReference>
<reference evidence="1" key="1">
    <citation type="journal article" date="2021" name="Environ. Microbiol.">
        <title>New insights into the diversity and evolution of the archaeal mobilome from three complete genomes of Saccharolobus shibatae.</title>
        <authorList>
            <person name="Medvedeva S."/>
            <person name="Brandt D."/>
            <person name="Cvirkaite-Krupovic V."/>
            <person name="Liu Y."/>
            <person name="Severinov K."/>
            <person name="Ishino S."/>
            <person name="Ishino Y."/>
            <person name="Prangishvili D."/>
            <person name="Kalinowski J."/>
            <person name="Krupovic M."/>
        </authorList>
    </citation>
    <scope>NUCLEOTIDE SEQUENCE</scope>
    <source>
        <strain evidence="1">BEU9</strain>
    </source>
</reference>
<gene>
    <name evidence="1" type="ORF">J5U21_02020</name>
</gene>
<dbReference type="EMBL" id="CP077715">
    <property type="protein sequence ID" value="QXJ32369.1"/>
    <property type="molecule type" value="Genomic_DNA"/>
</dbReference>
<evidence type="ECO:0008006" key="3">
    <source>
        <dbReference type="Google" id="ProtNLM"/>
    </source>
</evidence>
<evidence type="ECO:0000313" key="1">
    <source>
        <dbReference type="EMBL" id="QXJ32369.1"/>
    </source>
</evidence>
<protein>
    <recommendedName>
        <fullName evidence="3">Tetratricopeptide repeat protein</fullName>
    </recommendedName>
</protein>
<sequence>MASNESCDKLIKDGIELYNSNSFIKALDEFKRVLELCPNDEKALLWKGKTDLVIGKLDEAIRTLRLSLTRSKDSTITAEAQFYLALSMFLYSFFSVERDKVLQIALSYICDAKKKFKELKDEYFEDLAQWLENLILIESDKISSVASSESLMAPLSEIQKVYLDLKMEGFEGLIDRIYAVLYYFRDSKKNSSDIFFSSAYYPKLYLKQPFIDFMRDFLYVILARTFVEGYGYYDEALFALSKVSGGNVMRLLALLYKAQIYEEIGKKGLACMSYSEILRTFNAPNVREKMILLGCNLFLTRSRQKETLNKKY</sequence>
<dbReference type="RefSeq" id="WP_218260617.1">
    <property type="nucleotide sequence ID" value="NZ_CP077715.1"/>
</dbReference>
<dbReference type="GeneID" id="65560461"/>
<accession>A0A8F5GWS2</accession>
<dbReference type="AlphaFoldDB" id="A0A8F5GWS2"/>
<organism evidence="1 2">
    <name type="scientific">Saccharolobus shibatae</name>
    <dbReference type="NCBI Taxonomy" id="2286"/>
    <lineage>
        <taxon>Archaea</taxon>
        <taxon>Thermoproteota</taxon>
        <taxon>Thermoprotei</taxon>
        <taxon>Sulfolobales</taxon>
        <taxon>Sulfolobaceae</taxon>
        <taxon>Saccharolobus</taxon>
    </lineage>
</organism>